<dbReference type="SUPFAM" id="SSF52540">
    <property type="entry name" value="P-loop containing nucleoside triphosphate hydrolases"/>
    <property type="match status" value="1"/>
</dbReference>
<keyword evidence="4" id="KW-1185">Reference proteome</keyword>
<dbReference type="InterPro" id="IPR027417">
    <property type="entry name" value="P-loop_NTPase"/>
</dbReference>
<evidence type="ECO:0000259" key="1">
    <source>
        <dbReference type="Pfam" id="PF00931"/>
    </source>
</evidence>
<dbReference type="Proteomes" id="UP000002484">
    <property type="component" value="Chromosome"/>
</dbReference>
<evidence type="ECO:0000313" key="4">
    <source>
        <dbReference type="Proteomes" id="UP000002484"/>
    </source>
</evidence>
<feature type="domain" description="NB-ARC" evidence="1">
    <location>
        <begin position="133"/>
        <end position="268"/>
    </location>
</feature>
<dbReference type="InParanoid" id="E3IVJ1"/>
<dbReference type="AlphaFoldDB" id="E3IVJ1"/>
<dbReference type="RefSeq" id="WP_013425615.1">
    <property type="nucleotide sequence ID" value="NC_014666.1"/>
</dbReference>
<dbReference type="Gene3D" id="1.25.40.10">
    <property type="entry name" value="Tetratricopeptide repeat domain"/>
    <property type="match status" value="2"/>
</dbReference>
<organism evidence="3 4">
    <name type="scientific">Pseudofrankia inefficax (strain DSM 45817 / CECT 9037 / DDB 130130 / EuI1c)</name>
    <name type="common">Frankia inefficax</name>
    <dbReference type="NCBI Taxonomy" id="298654"/>
    <lineage>
        <taxon>Bacteria</taxon>
        <taxon>Bacillati</taxon>
        <taxon>Actinomycetota</taxon>
        <taxon>Actinomycetes</taxon>
        <taxon>Frankiales</taxon>
        <taxon>Frankiaceae</taxon>
        <taxon>Pseudofrankia</taxon>
    </lineage>
</organism>
<accession>E3IVJ1</accession>
<reference evidence="3 4" key="1">
    <citation type="submission" date="2010-10" db="EMBL/GenBank/DDBJ databases">
        <title>Complete sequence of Frankia sp. EuI1c.</title>
        <authorList>
            <consortium name="US DOE Joint Genome Institute"/>
            <person name="Lucas S."/>
            <person name="Copeland A."/>
            <person name="Lapidus A."/>
            <person name="Cheng J.-F."/>
            <person name="Bruce D."/>
            <person name="Goodwin L."/>
            <person name="Pitluck S."/>
            <person name="Chertkov O."/>
            <person name="Detter J.C."/>
            <person name="Han C."/>
            <person name="Tapia R."/>
            <person name="Land M."/>
            <person name="Hauser L."/>
            <person name="Jeffries C."/>
            <person name="Kyrpides N."/>
            <person name="Ivanova N."/>
            <person name="Mikhailova N."/>
            <person name="Beauchemin N."/>
            <person name="Sen A."/>
            <person name="Sur S.A."/>
            <person name="Gtari M."/>
            <person name="Wall L."/>
            <person name="Tisa L."/>
            <person name="Woyke T."/>
        </authorList>
    </citation>
    <scope>NUCLEOTIDE SEQUENCE [LARGE SCALE GENOMIC DNA]</scope>
    <source>
        <strain evidence="4">DSM 45817 / CECT 9037 / EuI1c</strain>
    </source>
</reference>
<dbReference type="InterPro" id="IPR002182">
    <property type="entry name" value="NB-ARC"/>
</dbReference>
<dbReference type="SUPFAM" id="SSF48452">
    <property type="entry name" value="TPR-like"/>
    <property type="match status" value="3"/>
</dbReference>
<dbReference type="EMBL" id="CP002299">
    <property type="protein sequence ID" value="ADP82497.1"/>
    <property type="molecule type" value="Genomic_DNA"/>
</dbReference>
<dbReference type="KEGG" id="fri:FraEuI1c_4504"/>
<name>E3IVJ1_PSEI1</name>
<dbReference type="Gene3D" id="3.40.50.300">
    <property type="entry name" value="P-loop containing nucleotide triphosphate hydrolases"/>
    <property type="match status" value="1"/>
</dbReference>
<dbReference type="GO" id="GO:0043531">
    <property type="term" value="F:ADP binding"/>
    <property type="evidence" value="ECO:0007669"/>
    <property type="project" value="InterPro"/>
</dbReference>
<dbReference type="Pfam" id="PF13424">
    <property type="entry name" value="TPR_12"/>
    <property type="match status" value="1"/>
</dbReference>
<dbReference type="eggNOG" id="COG2909">
    <property type="taxonomic scope" value="Bacteria"/>
</dbReference>
<dbReference type="NCBIfam" id="NF040586">
    <property type="entry name" value="FxSxx_TPR"/>
    <property type="match status" value="1"/>
</dbReference>
<dbReference type="HOGENOM" id="CLU_000288_125_8_11"/>
<gene>
    <name evidence="3" type="ordered locus">FraEuI1c_4504</name>
</gene>
<dbReference type="PANTHER" id="PTHR46082">
    <property type="entry name" value="ATP/GTP-BINDING PROTEIN-RELATED"/>
    <property type="match status" value="1"/>
</dbReference>
<feature type="domain" description="Effector-associated" evidence="2">
    <location>
        <begin position="10"/>
        <end position="87"/>
    </location>
</feature>
<dbReference type="Pfam" id="PF00931">
    <property type="entry name" value="NB-ARC"/>
    <property type="match status" value="1"/>
</dbReference>
<dbReference type="STRING" id="298654.FraEuI1c_4504"/>
<evidence type="ECO:0000259" key="2">
    <source>
        <dbReference type="Pfam" id="PF19955"/>
    </source>
</evidence>
<proteinExistence type="predicted"/>
<sequence length="784" mass="84519">MGGLSAGEVAEFAKVFPDLGSAGRVLAASGVPMERLPSWAVTDALGFWSAVSGLLANGLTEGGPAALCAAAVELFPANPVFRAGAAHSGAPVGDVVWSLPWPRNPHFTGREVELSELRSRLVGDGRAVTMPQALHGLGGVGKTQLAVQYAYRHAGDYDLVWWVPAEDPALVLAALVVLAEQVGLAVAGQAEESASEVVNLLRQGRRFPRWLVILDNADAPEDLFGLLSAAGGGGHVLITTRDSGWSRLAGTVGVDVLPRDKSVVFLRERVPRLSVVEAGQIAAAVADLPLALEQAGAWLAETGTPAGVYVDLLNERVSEVMARGVPVDHAPVAATWTVVLRALDESTILLARLWALFGPEPIPVDLIRPEVADLLPPPLNTTARDRLAFRDIVGKLVRTATVRLVAGDMIVMHRLVQSVLVDDMPDRLRPVLLNAARGLLACAHPKDSTRPDGWRWYAQLYPHALAVDLVGADSDEARGFVLALSWALREQGDYPTSRRLLEQAHGRWMSFLGAYHPDTLWAASNLVATLASLGNYPAARILAGDVLIGRRGVLGDDHPDTIRAAGNLAITLRNLGDYEGARPLEEDVLTRLRCLLGDDHPDTIRASDNLASTMRDLEDYPAARTLQEDALARWRALLGDDHPSTIRTANNLANTLWSLKEYPAARTLQEDVLARRQRILGDDHPDTVRAAGNLASTLWSLKEYPAARTLQEDVLARRQRILGDDHPETIRAAASLASTLRSLGERPAARALREDVLARRRRLLGDDHVDTIRSKAALADLDNG</sequence>
<dbReference type="InterPro" id="IPR011990">
    <property type="entry name" value="TPR-like_helical_dom_sf"/>
</dbReference>
<evidence type="ECO:0000313" key="3">
    <source>
        <dbReference type="EMBL" id="ADP82497.1"/>
    </source>
</evidence>
<dbReference type="PANTHER" id="PTHR46082:SF6">
    <property type="entry name" value="AAA+ ATPASE DOMAIN-CONTAINING PROTEIN-RELATED"/>
    <property type="match status" value="1"/>
</dbReference>
<dbReference type="Pfam" id="PF13374">
    <property type="entry name" value="TPR_10"/>
    <property type="match status" value="4"/>
</dbReference>
<dbReference type="InterPro" id="IPR045430">
    <property type="entry name" value="EAD1"/>
</dbReference>
<dbReference type="Pfam" id="PF19955">
    <property type="entry name" value="EAD1"/>
    <property type="match status" value="1"/>
</dbReference>
<protein>
    <submittedName>
        <fullName evidence="3">NB-ARC domain protein</fullName>
    </submittedName>
</protein>
<dbReference type="InterPro" id="IPR053137">
    <property type="entry name" value="NLR-like"/>
</dbReference>